<dbReference type="EMBL" id="CP008889">
    <property type="protein sequence ID" value="AIF40111.1"/>
    <property type="molecule type" value="Genomic_DNA"/>
</dbReference>
<name>A0A075JCW7_9MICO</name>
<gene>
    <name evidence="1" type="ORF">HX89_03100</name>
</gene>
<dbReference type="RefSeq" id="WP_038566910.1">
    <property type="nucleotide sequence ID" value="NZ_CP008889.1"/>
</dbReference>
<dbReference type="KEGG" id="dni:HX89_03100"/>
<dbReference type="AlphaFoldDB" id="A0A075JCW7"/>
<accession>A0A075JCW7</accession>
<proteinExistence type="predicted"/>
<dbReference type="HOGENOM" id="CLU_2478200_0_0_11"/>
<organism evidence="1 2">
    <name type="scientific">Dermacoccus nishinomiyaensis</name>
    <dbReference type="NCBI Taxonomy" id="1274"/>
    <lineage>
        <taxon>Bacteria</taxon>
        <taxon>Bacillati</taxon>
        <taxon>Actinomycetota</taxon>
        <taxon>Actinomycetes</taxon>
        <taxon>Micrococcales</taxon>
        <taxon>Dermacoccaceae</taxon>
        <taxon>Dermacoccus</taxon>
    </lineage>
</organism>
<reference evidence="1 2" key="1">
    <citation type="submission" date="2014-07" db="EMBL/GenBank/DDBJ databases">
        <title>Genome Sequencing of Dermacoccus nishinomiyaensis.</title>
        <authorList>
            <person name="Hong K.W."/>
            <person name="Chan K.G."/>
        </authorList>
    </citation>
    <scope>NUCLEOTIDE SEQUENCE [LARGE SCALE GENOMIC DNA]</scope>
    <source>
        <strain evidence="1 2">M25</strain>
    </source>
</reference>
<evidence type="ECO:0000313" key="2">
    <source>
        <dbReference type="Proteomes" id="UP000027986"/>
    </source>
</evidence>
<dbReference type="Gene3D" id="3.30.1390.10">
    <property type="match status" value="1"/>
</dbReference>
<dbReference type="GeneID" id="41840203"/>
<sequence length="87" mass="9646">MVWALVVAVVLLLLIGWSNLTLQKQVRHLQEEITDLRAGQDLSERVSYLVHKGRAIEAIAIYRSATGLGLLESKNAVEVIAKNNPQL</sequence>
<dbReference type="Proteomes" id="UP000027986">
    <property type="component" value="Chromosome"/>
</dbReference>
<dbReference type="OrthoDB" id="3298842at2"/>
<dbReference type="InterPro" id="IPR014719">
    <property type="entry name" value="Ribosomal_bL12_C/ClpS-like"/>
</dbReference>
<evidence type="ECO:0000313" key="1">
    <source>
        <dbReference type="EMBL" id="AIF40111.1"/>
    </source>
</evidence>
<protein>
    <recommendedName>
        <fullName evidence="3">Ribosomal protein L7/L12 C-terminal domain-containing protein</fullName>
    </recommendedName>
</protein>
<evidence type="ECO:0008006" key="3">
    <source>
        <dbReference type="Google" id="ProtNLM"/>
    </source>
</evidence>
<keyword evidence="2" id="KW-1185">Reference proteome</keyword>